<evidence type="ECO:0000256" key="2">
    <source>
        <dbReference type="ARBA" id="ARBA00009773"/>
    </source>
</evidence>
<dbReference type="Proteomes" id="UP000004191">
    <property type="component" value="Unassembled WGS sequence"/>
</dbReference>
<dbReference type="Pfam" id="PF01594">
    <property type="entry name" value="AI-2E_transport"/>
    <property type="match status" value="1"/>
</dbReference>
<name>H3NLX9_9FIRM</name>
<dbReference type="eggNOG" id="COG0628">
    <property type="taxonomic scope" value="Bacteria"/>
</dbReference>
<feature type="transmembrane region" description="Helical" evidence="8">
    <location>
        <begin position="176"/>
        <end position="199"/>
    </location>
</feature>
<comment type="similarity">
    <text evidence="2">Belongs to the autoinducer-2 exporter (AI-2E) (TC 2.A.86) family.</text>
</comment>
<evidence type="ECO:0000256" key="3">
    <source>
        <dbReference type="ARBA" id="ARBA00022448"/>
    </source>
</evidence>
<feature type="transmembrane region" description="Helical" evidence="8">
    <location>
        <begin position="44"/>
        <end position="65"/>
    </location>
</feature>
<evidence type="ECO:0000256" key="8">
    <source>
        <dbReference type="SAM" id="Phobius"/>
    </source>
</evidence>
<dbReference type="HOGENOM" id="CLU_031275_2_0_9"/>
<dbReference type="STRING" id="883114.HMPREF9709_00340"/>
<dbReference type="PANTHER" id="PTHR21716:SF53">
    <property type="entry name" value="PERMEASE PERM-RELATED"/>
    <property type="match status" value="1"/>
</dbReference>
<dbReference type="PATRIC" id="fig|883114.3.peg.334"/>
<dbReference type="InterPro" id="IPR002549">
    <property type="entry name" value="AI-2E-like"/>
</dbReference>
<comment type="caution">
    <text evidence="9">The sequence shown here is derived from an EMBL/GenBank/DDBJ whole genome shotgun (WGS) entry which is preliminary data.</text>
</comment>
<feature type="transmembrane region" description="Helical" evidence="8">
    <location>
        <begin position="86"/>
        <end position="108"/>
    </location>
</feature>
<comment type="subcellular location">
    <subcellularLocation>
        <location evidence="1">Cell membrane</location>
        <topology evidence="1">Multi-pass membrane protein</topology>
    </subcellularLocation>
</comment>
<accession>H3NLX9</accession>
<evidence type="ECO:0000256" key="5">
    <source>
        <dbReference type="ARBA" id="ARBA00022692"/>
    </source>
</evidence>
<dbReference type="EMBL" id="AGEI01000011">
    <property type="protein sequence ID" value="EHR35649.1"/>
    <property type="molecule type" value="Genomic_DNA"/>
</dbReference>
<feature type="transmembrane region" description="Helical" evidence="8">
    <location>
        <begin position="12"/>
        <end position="32"/>
    </location>
</feature>
<keyword evidence="5 8" id="KW-0812">Transmembrane</keyword>
<evidence type="ECO:0000313" key="10">
    <source>
        <dbReference type="Proteomes" id="UP000004191"/>
    </source>
</evidence>
<evidence type="ECO:0000256" key="4">
    <source>
        <dbReference type="ARBA" id="ARBA00022475"/>
    </source>
</evidence>
<evidence type="ECO:0008006" key="11">
    <source>
        <dbReference type="Google" id="ProtNLM"/>
    </source>
</evidence>
<reference evidence="9 10" key="1">
    <citation type="submission" date="2012-01" db="EMBL/GenBank/DDBJ databases">
        <title>The Genome Sequence of Helcococcus kunzii ATCC 51366.</title>
        <authorList>
            <consortium name="The Broad Institute Genome Sequencing Platform"/>
            <person name="Earl A."/>
            <person name="Ward D."/>
            <person name="Feldgarden M."/>
            <person name="Gevers D."/>
            <person name="Huys G."/>
            <person name="Young S.K."/>
            <person name="Zeng Q."/>
            <person name="Gargeya S."/>
            <person name="Fitzgerald M."/>
            <person name="Haas B."/>
            <person name="Abouelleil A."/>
            <person name="Alvarado L."/>
            <person name="Arachchi H.M."/>
            <person name="Berlin A."/>
            <person name="Chapman S.B."/>
            <person name="Gearin G."/>
            <person name="Goldberg J."/>
            <person name="Griggs A."/>
            <person name="Gujja S."/>
            <person name="Hansen M."/>
            <person name="Heiman D."/>
            <person name="Howarth C."/>
            <person name="Larimer J."/>
            <person name="Lui A."/>
            <person name="MacDonald P.J.P."/>
            <person name="McCowen C."/>
            <person name="Montmayeur A."/>
            <person name="Murphy C."/>
            <person name="Neiman D."/>
            <person name="Pearson M."/>
            <person name="Priest M."/>
            <person name="Roberts A."/>
            <person name="Saif S."/>
            <person name="Shea T."/>
            <person name="Sisk P."/>
            <person name="Stolte C."/>
            <person name="Sykes S."/>
            <person name="Wortman J."/>
            <person name="Nusbaum C."/>
            <person name="Birren B."/>
        </authorList>
    </citation>
    <scope>NUCLEOTIDE SEQUENCE [LARGE SCALE GENOMIC DNA]</scope>
    <source>
        <strain evidence="9 10">ATCC 51366</strain>
    </source>
</reference>
<evidence type="ECO:0000256" key="6">
    <source>
        <dbReference type="ARBA" id="ARBA00022989"/>
    </source>
</evidence>
<keyword evidence="4" id="KW-1003">Cell membrane</keyword>
<dbReference type="GeneID" id="96998351"/>
<keyword evidence="3" id="KW-0813">Transport</keyword>
<sequence>MKLNKEELKDIYKKLIVVFSGILFFFIMTNFSHVRDTFFRYISYIRPILIGFGIAFVANMLMNFYEKQFKKYSKLKNEQINVASMVLAFITLGLIVTFFLSVVLPQFISSLINLLYQIPDLITRFVDRIKDYPISDNVISKIETFVQDIESKNLIERLINLVISQGGFMLQGTMSVISHIFKSFFEGFLAISFSIYMLSGKNRLKRNAKQVLYGLLTEDFADRLIRYYTILYRNSYNFFTGQFLEAIIMGIVVFIGITIIGAPYAMILAVASGLLNIIPYIGAITGAILSVVLISIADPIKGLIFLVFIIVYQQIDGNYIYPKLVGGKVGIPAIWIMVAITIGGSIMGVIGMVVFVPIFATFYMILRDHTYKRLDEKEIDISKK</sequence>
<dbReference type="AlphaFoldDB" id="H3NLX9"/>
<evidence type="ECO:0000313" key="9">
    <source>
        <dbReference type="EMBL" id="EHR35649.1"/>
    </source>
</evidence>
<keyword evidence="6 8" id="KW-1133">Transmembrane helix</keyword>
<keyword evidence="7 8" id="KW-0472">Membrane</keyword>
<evidence type="ECO:0000256" key="1">
    <source>
        <dbReference type="ARBA" id="ARBA00004651"/>
    </source>
</evidence>
<dbReference type="PANTHER" id="PTHR21716">
    <property type="entry name" value="TRANSMEMBRANE PROTEIN"/>
    <property type="match status" value="1"/>
</dbReference>
<organism evidence="9 10">
    <name type="scientific">Helcococcus kunzii ATCC 51366</name>
    <dbReference type="NCBI Taxonomy" id="883114"/>
    <lineage>
        <taxon>Bacteria</taxon>
        <taxon>Bacillati</taxon>
        <taxon>Bacillota</taxon>
        <taxon>Tissierellia</taxon>
        <taxon>Tissierellales</taxon>
        <taxon>Peptoniphilaceae</taxon>
        <taxon>Helcococcus</taxon>
    </lineage>
</organism>
<keyword evidence="10" id="KW-1185">Reference proteome</keyword>
<dbReference type="GO" id="GO:0055085">
    <property type="term" value="P:transmembrane transport"/>
    <property type="evidence" value="ECO:0007669"/>
    <property type="project" value="TreeGrafter"/>
</dbReference>
<feature type="transmembrane region" description="Helical" evidence="8">
    <location>
        <begin position="333"/>
        <end position="366"/>
    </location>
</feature>
<dbReference type="OrthoDB" id="9793390at2"/>
<protein>
    <recommendedName>
        <fullName evidence="11">AI-2E family transporter</fullName>
    </recommendedName>
</protein>
<proteinExistence type="inferred from homology"/>
<dbReference type="GO" id="GO:0005886">
    <property type="term" value="C:plasma membrane"/>
    <property type="evidence" value="ECO:0007669"/>
    <property type="project" value="UniProtKB-SubCell"/>
</dbReference>
<gene>
    <name evidence="9" type="ORF">HMPREF9709_00340</name>
</gene>
<evidence type="ECO:0000256" key="7">
    <source>
        <dbReference type="ARBA" id="ARBA00023136"/>
    </source>
</evidence>
<dbReference type="RefSeq" id="WP_005397341.1">
    <property type="nucleotide sequence ID" value="NZ_JH601088.1"/>
</dbReference>
<feature type="transmembrane region" description="Helical" evidence="8">
    <location>
        <begin position="243"/>
        <end position="271"/>
    </location>
</feature>